<evidence type="ECO:0000313" key="3">
    <source>
        <dbReference type="EMBL" id="MBD2752133.1"/>
    </source>
</evidence>
<dbReference type="InterPro" id="IPR003777">
    <property type="entry name" value="XdhC_CoxI"/>
</dbReference>
<dbReference type="Gene3D" id="3.40.50.720">
    <property type="entry name" value="NAD(P)-binding Rossmann-like Domain"/>
    <property type="match status" value="1"/>
</dbReference>
<reference evidence="3" key="1">
    <citation type="submission" date="2020-09" db="EMBL/GenBank/DDBJ databases">
        <authorList>
            <person name="Kim M.K."/>
        </authorList>
    </citation>
    <scope>NUCLEOTIDE SEQUENCE</scope>
    <source>
        <strain evidence="3">BT704</strain>
    </source>
</reference>
<evidence type="ECO:0000259" key="2">
    <source>
        <dbReference type="Pfam" id="PF13478"/>
    </source>
</evidence>
<organism evidence="3 4">
    <name type="scientific">Spirosoma validum</name>
    <dbReference type="NCBI Taxonomy" id="2771355"/>
    <lineage>
        <taxon>Bacteria</taxon>
        <taxon>Pseudomonadati</taxon>
        <taxon>Bacteroidota</taxon>
        <taxon>Cytophagia</taxon>
        <taxon>Cytophagales</taxon>
        <taxon>Cytophagaceae</taxon>
        <taxon>Spirosoma</taxon>
    </lineage>
</organism>
<dbReference type="RefSeq" id="WP_191037744.1">
    <property type="nucleotide sequence ID" value="NZ_JACXAA010000001.1"/>
</dbReference>
<evidence type="ECO:0000313" key="4">
    <source>
        <dbReference type="Proteomes" id="UP000653797"/>
    </source>
</evidence>
<dbReference type="Pfam" id="PF02625">
    <property type="entry name" value="XdhC_CoxI"/>
    <property type="match status" value="1"/>
</dbReference>
<comment type="caution">
    <text evidence="3">The sequence shown here is derived from an EMBL/GenBank/DDBJ whole genome shotgun (WGS) entry which is preliminary data.</text>
</comment>
<dbReference type="PANTHER" id="PTHR30388">
    <property type="entry name" value="ALDEHYDE OXIDOREDUCTASE MOLYBDENUM COFACTOR ASSEMBLY PROTEIN"/>
    <property type="match status" value="1"/>
</dbReference>
<evidence type="ECO:0000259" key="1">
    <source>
        <dbReference type="Pfam" id="PF02625"/>
    </source>
</evidence>
<sequence>MKEISRIVEVFEQVDFTQRKAALATVVWVEGSSYRRPGARMLITDDGRWEGAISGGCLEGDALRKARQVMLDGQPIVVTYDTMDDGANSFGVGLGCNGIIDVLIEPVNPDNEQNPVALLKEFTQKRDVRVLATVLKSDNFTGHTPGDRFILVDADTDAIPNWLQDDMQDVFATSKPLTKAYTVQSGTVEVFIERIDPGIELVIFGAGYDVIPVAKLARELGWQVTVTDDCIAHLSPKRFPVATCVLYADREAVLDKLTITSRTAAVLMSHNFNYDRAVLQELIKTDVPYIGMLGPRKRFDKMQIEFEKDGQYVTEADLLRVHAPIGLDLGAETPDEIALSIIAEVKAFFTKGAGGFLKDKPGPIHERLSGNAAFHSRQADAADLDVLG</sequence>
<dbReference type="InterPro" id="IPR027051">
    <property type="entry name" value="XdhC_Rossmann_dom"/>
</dbReference>
<gene>
    <name evidence="3" type="ORF">IC230_04460</name>
</gene>
<accession>A0A927AYL1</accession>
<proteinExistence type="predicted"/>
<keyword evidence="4" id="KW-1185">Reference proteome</keyword>
<dbReference type="Pfam" id="PF13478">
    <property type="entry name" value="XdhC_C"/>
    <property type="match status" value="1"/>
</dbReference>
<dbReference type="PANTHER" id="PTHR30388:SF4">
    <property type="entry name" value="MOLYBDENUM COFACTOR INSERTION CHAPERONE PAOD"/>
    <property type="match status" value="1"/>
</dbReference>
<dbReference type="EMBL" id="JACXAA010000001">
    <property type="protein sequence ID" value="MBD2752133.1"/>
    <property type="molecule type" value="Genomic_DNA"/>
</dbReference>
<dbReference type="AlphaFoldDB" id="A0A927AYL1"/>
<dbReference type="Proteomes" id="UP000653797">
    <property type="component" value="Unassembled WGS sequence"/>
</dbReference>
<name>A0A927AYL1_9BACT</name>
<dbReference type="InterPro" id="IPR052698">
    <property type="entry name" value="MoCofactor_Util/Proc"/>
</dbReference>
<feature type="domain" description="XdhC Rossmann" evidence="2">
    <location>
        <begin position="201"/>
        <end position="345"/>
    </location>
</feature>
<feature type="domain" description="XdhC- CoxI" evidence="1">
    <location>
        <begin position="18"/>
        <end position="81"/>
    </location>
</feature>
<protein>
    <submittedName>
        <fullName evidence="3">XdhC family protein</fullName>
    </submittedName>
</protein>